<proteinExistence type="predicted"/>
<gene>
    <name evidence="1" type="ORF">G4B88_012819</name>
</gene>
<keyword evidence="2" id="KW-1185">Reference proteome</keyword>
<dbReference type="Proteomes" id="UP000583929">
    <property type="component" value="Unassembled WGS sequence"/>
</dbReference>
<name>A0A7J6DJ26_CANSA</name>
<organism evidence="1 2">
    <name type="scientific">Cannabis sativa</name>
    <name type="common">Hemp</name>
    <name type="synonym">Marijuana</name>
    <dbReference type="NCBI Taxonomy" id="3483"/>
    <lineage>
        <taxon>Eukaryota</taxon>
        <taxon>Viridiplantae</taxon>
        <taxon>Streptophyta</taxon>
        <taxon>Embryophyta</taxon>
        <taxon>Tracheophyta</taxon>
        <taxon>Spermatophyta</taxon>
        <taxon>Magnoliopsida</taxon>
        <taxon>eudicotyledons</taxon>
        <taxon>Gunneridae</taxon>
        <taxon>Pentapetalae</taxon>
        <taxon>rosids</taxon>
        <taxon>fabids</taxon>
        <taxon>Rosales</taxon>
        <taxon>Cannabaceae</taxon>
        <taxon>Cannabis</taxon>
    </lineage>
</organism>
<protein>
    <submittedName>
        <fullName evidence="1">Uncharacterized protein</fullName>
    </submittedName>
</protein>
<evidence type="ECO:0000313" key="1">
    <source>
        <dbReference type="EMBL" id="KAF4346075.1"/>
    </source>
</evidence>
<dbReference type="AlphaFoldDB" id="A0A7J6DJ26"/>
<accession>A0A7J6DJ26</accession>
<sequence length="95" mass="9930">MLGRSIGSTCTQSKPKRISLSATSSGNESLSLLSIQVLTLLPSTAAVADSITELFTKTRSLLSNLYFNGSSPDKSSNITTPNAYTSVSCVATPEI</sequence>
<comment type="caution">
    <text evidence="1">The sequence shown here is derived from an EMBL/GenBank/DDBJ whole genome shotgun (WGS) entry which is preliminary data.</text>
</comment>
<evidence type="ECO:0000313" key="2">
    <source>
        <dbReference type="Proteomes" id="UP000583929"/>
    </source>
</evidence>
<dbReference type="EMBL" id="JAATIQ010001193">
    <property type="protein sequence ID" value="KAF4346075.1"/>
    <property type="molecule type" value="Genomic_DNA"/>
</dbReference>
<reference evidence="1 2" key="1">
    <citation type="journal article" date="2020" name="bioRxiv">
        <title>Sequence and annotation of 42 cannabis genomes reveals extensive copy number variation in cannabinoid synthesis and pathogen resistance genes.</title>
        <authorList>
            <person name="Mckernan K.J."/>
            <person name="Helbert Y."/>
            <person name="Kane L.T."/>
            <person name="Ebling H."/>
            <person name="Zhang L."/>
            <person name="Liu B."/>
            <person name="Eaton Z."/>
            <person name="Mclaughlin S."/>
            <person name="Kingan S."/>
            <person name="Baybayan P."/>
            <person name="Concepcion G."/>
            <person name="Jordan M."/>
            <person name="Riva A."/>
            <person name="Barbazuk W."/>
            <person name="Harkins T."/>
        </authorList>
    </citation>
    <scope>NUCLEOTIDE SEQUENCE [LARGE SCALE GENOMIC DNA]</scope>
    <source>
        <strain evidence="2">cv. Jamaican Lion 4</strain>
        <tissue evidence="1">Leaf</tissue>
    </source>
</reference>